<dbReference type="GeneID" id="68093057"/>
<protein>
    <recommendedName>
        <fullName evidence="3">ADF-H domain-containing protein</fullName>
    </recommendedName>
</protein>
<reference evidence="4 5" key="1">
    <citation type="journal article" date="2018" name="BMC Genomics">
        <title>The genome of Naegleria lovaniensis, the basis for a comparative approach to unravel pathogenicity factors of the human pathogenic amoeba N. fowleri.</title>
        <authorList>
            <person name="Liechti N."/>
            <person name="Schurch N."/>
            <person name="Bruggmann R."/>
            <person name="Wittwer M."/>
        </authorList>
    </citation>
    <scope>NUCLEOTIDE SEQUENCE [LARGE SCALE GENOMIC DNA]</scope>
    <source>
        <strain evidence="4 5">ATCC 30569</strain>
    </source>
</reference>
<dbReference type="InterPro" id="IPR017904">
    <property type="entry name" value="ADF/Cofilin"/>
</dbReference>
<dbReference type="InterPro" id="IPR029006">
    <property type="entry name" value="ADF-H/Gelsolin-like_dom_sf"/>
</dbReference>
<evidence type="ECO:0000313" key="4">
    <source>
        <dbReference type="EMBL" id="KAG2388431.1"/>
    </source>
</evidence>
<dbReference type="GO" id="GO:0003779">
    <property type="term" value="F:actin binding"/>
    <property type="evidence" value="ECO:0007669"/>
    <property type="project" value="UniProtKB-KW"/>
</dbReference>
<dbReference type="AlphaFoldDB" id="A0AA88GYN9"/>
<keyword evidence="2" id="KW-0009">Actin-binding</keyword>
<dbReference type="PROSITE" id="PS51263">
    <property type="entry name" value="ADF_H"/>
    <property type="match status" value="1"/>
</dbReference>
<evidence type="ECO:0000259" key="3">
    <source>
        <dbReference type="PROSITE" id="PS51263"/>
    </source>
</evidence>
<organism evidence="4 5">
    <name type="scientific">Naegleria lovaniensis</name>
    <name type="common">Amoeba</name>
    <dbReference type="NCBI Taxonomy" id="51637"/>
    <lineage>
        <taxon>Eukaryota</taxon>
        <taxon>Discoba</taxon>
        <taxon>Heterolobosea</taxon>
        <taxon>Tetramitia</taxon>
        <taxon>Eutetramitia</taxon>
        <taxon>Vahlkampfiidae</taxon>
        <taxon>Naegleria</taxon>
    </lineage>
</organism>
<dbReference type="EMBL" id="PYSW02000010">
    <property type="protein sequence ID" value="KAG2388431.1"/>
    <property type="molecule type" value="Genomic_DNA"/>
</dbReference>
<comment type="caution">
    <text evidence="4">The sequence shown here is derived from an EMBL/GenBank/DDBJ whole genome shotgun (WGS) entry which is preliminary data.</text>
</comment>
<proteinExistence type="inferred from homology"/>
<evidence type="ECO:0000256" key="1">
    <source>
        <dbReference type="ARBA" id="ARBA00006844"/>
    </source>
</evidence>
<gene>
    <name evidence="4" type="ORF">C9374_000595</name>
</gene>
<accession>A0AA88GYN9</accession>
<dbReference type="GO" id="GO:0030042">
    <property type="term" value="P:actin filament depolymerization"/>
    <property type="evidence" value="ECO:0007669"/>
    <property type="project" value="InterPro"/>
</dbReference>
<feature type="domain" description="ADF-H" evidence="3">
    <location>
        <begin position="2"/>
        <end position="147"/>
    </location>
</feature>
<dbReference type="Pfam" id="PF00241">
    <property type="entry name" value="Cofilin_ADF"/>
    <property type="match status" value="1"/>
</dbReference>
<dbReference type="Gene3D" id="3.40.20.10">
    <property type="entry name" value="Severin"/>
    <property type="match status" value="1"/>
</dbReference>
<comment type="similarity">
    <text evidence="1">Belongs to the actin-binding proteins ADF family.</text>
</comment>
<name>A0AA88GYN9_NAELO</name>
<keyword evidence="5" id="KW-1185">Reference proteome</keyword>
<dbReference type="PANTHER" id="PTHR11913">
    <property type="entry name" value="COFILIN-RELATED"/>
    <property type="match status" value="1"/>
</dbReference>
<dbReference type="InterPro" id="IPR002108">
    <property type="entry name" value="ADF-H"/>
</dbReference>
<dbReference type="RefSeq" id="XP_044552423.1">
    <property type="nucleotide sequence ID" value="XM_044695756.1"/>
</dbReference>
<sequence length="157" mass="17814">MMLQTNVDDSIIQAFQSMKMGKGSYKDHKMLVLEMKEKGMQIDEELSNATSLEELSEKLPNDHTRYICYHLHFEKPASSSLPDTASEGLRSKIIFIVWCPSKVSVKEKFQVAATSKTVKDKLNGIFVTHHASSKNDLEEGPMIERCLAIMKEHTKHS</sequence>
<evidence type="ECO:0000313" key="5">
    <source>
        <dbReference type="Proteomes" id="UP000816034"/>
    </source>
</evidence>
<dbReference type="SUPFAM" id="SSF55753">
    <property type="entry name" value="Actin depolymerizing proteins"/>
    <property type="match status" value="1"/>
</dbReference>
<evidence type="ECO:0000256" key="2">
    <source>
        <dbReference type="ARBA" id="ARBA00023203"/>
    </source>
</evidence>
<dbReference type="GO" id="GO:0015629">
    <property type="term" value="C:actin cytoskeleton"/>
    <property type="evidence" value="ECO:0007669"/>
    <property type="project" value="InterPro"/>
</dbReference>
<dbReference type="Proteomes" id="UP000816034">
    <property type="component" value="Unassembled WGS sequence"/>
</dbReference>
<dbReference type="SMART" id="SM00102">
    <property type="entry name" value="ADF"/>
    <property type="match status" value="1"/>
</dbReference>